<dbReference type="InterPro" id="IPR036061">
    <property type="entry name" value="CheW-like_dom_sf"/>
</dbReference>
<feature type="domain" description="CheW-like" evidence="1">
    <location>
        <begin position="1"/>
        <end position="131"/>
    </location>
</feature>
<dbReference type="Gene3D" id="2.40.50.180">
    <property type="entry name" value="CheA-289, Domain 4"/>
    <property type="match status" value="1"/>
</dbReference>
<dbReference type="GO" id="GO:0007165">
    <property type="term" value="P:signal transduction"/>
    <property type="evidence" value="ECO:0007669"/>
    <property type="project" value="InterPro"/>
</dbReference>
<dbReference type="InterPro" id="IPR039315">
    <property type="entry name" value="CheW"/>
</dbReference>
<dbReference type="Gene3D" id="2.30.30.40">
    <property type="entry name" value="SH3 Domains"/>
    <property type="match status" value="1"/>
</dbReference>
<dbReference type="PATRIC" id="fig|1423801.4.peg.423"/>
<protein>
    <submittedName>
        <fullName evidence="2">Chemotaxis protein CheW</fullName>
    </submittedName>
</protein>
<proteinExistence type="predicted"/>
<gene>
    <name evidence="2" type="ORF">FD50_GL000416</name>
</gene>
<dbReference type="InterPro" id="IPR002545">
    <property type="entry name" value="CheW-lke_dom"/>
</dbReference>
<dbReference type="GO" id="GO:0006935">
    <property type="term" value="P:chemotaxis"/>
    <property type="evidence" value="ECO:0007669"/>
    <property type="project" value="InterPro"/>
</dbReference>
<evidence type="ECO:0000313" key="3">
    <source>
        <dbReference type="Proteomes" id="UP000051166"/>
    </source>
</evidence>
<dbReference type="SUPFAM" id="SSF50341">
    <property type="entry name" value="CheW-like"/>
    <property type="match status" value="1"/>
</dbReference>
<evidence type="ECO:0000259" key="1">
    <source>
        <dbReference type="PROSITE" id="PS50851"/>
    </source>
</evidence>
<dbReference type="AlphaFoldDB" id="A0A0R1V0K9"/>
<dbReference type="Pfam" id="PF01584">
    <property type="entry name" value="CheW"/>
    <property type="match status" value="1"/>
</dbReference>
<reference evidence="2 3" key="1">
    <citation type="journal article" date="2015" name="Genome Announc.">
        <title>Expanding the biotechnology potential of lactobacilli through comparative genomics of 213 strains and associated genera.</title>
        <authorList>
            <person name="Sun Z."/>
            <person name="Harris H.M."/>
            <person name="McCann A."/>
            <person name="Guo C."/>
            <person name="Argimon S."/>
            <person name="Zhang W."/>
            <person name="Yang X."/>
            <person name="Jeffery I.B."/>
            <person name="Cooney J.C."/>
            <person name="Kagawa T.F."/>
            <person name="Liu W."/>
            <person name="Song Y."/>
            <person name="Salvetti E."/>
            <person name="Wrobel A."/>
            <person name="Rasinkangas P."/>
            <person name="Parkhill J."/>
            <person name="Rea M.C."/>
            <person name="O'Sullivan O."/>
            <person name="Ritari J."/>
            <person name="Douillard F.P."/>
            <person name="Paul Ross R."/>
            <person name="Yang R."/>
            <person name="Briner A.E."/>
            <person name="Felis G.E."/>
            <person name="de Vos W.M."/>
            <person name="Barrangou R."/>
            <person name="Klaenhammer T.R."/>
            <person name="Caufield P.W."/>
            <person name="Cui Y."/>
            <person name="Zhang H."/>
            <person name="O'Toole P.W."/>
        </authorList>
    </citation>
    <scope>NUCLEOTIDE SEQUENCE [LARGE SCALE GENOMIC DNA]</scope>
    <source>
        <strain evidence="2 3">DSM 16230</strain>
    </source>
</reference>
<dbReference type="Proteomes" id="UP000051166">
    <property type="component" value="Unassembled WGS sequence"/>
</dbReference>
<name>A0A0R1V0K9_9LACO</name>
<dbReference type="GO" id="GO:0005829">
    <property type="term" value="C:cytosol"/>
    <property type="evidence" value="ECO:0007669"/>
    <property type="project" value="TreeGrafter"/>
</dbReference>
<dbReference type="PANTHER" id="PTHR22617:SF23">
    <property type="entry name" value="CHEMOTAXIS PROTEIN CHEW"/>
    <property type="match status" value="1"/>
</dbReference>
<dbReference type="PROSITE" id="PS50851">
    <property type="entry name" value="CHEW"/>
    <property type="match status" value="1"/>
</dbReference>
<dbReference type="EMBL" id="AZFQ01000034">
    <property type="protein sequence ID" value="KRL99136.1"/>
    <property type="molecule type" value="Genomic_DNA"/>
</dbReference>
<dbReference type="PANTHER" id="PTHR22617">
    <property type="entry name" value="CHEMOTAXIS SENSOR HISTIDINE KINASE-RELATED"/>
    <property type="match status" value="1"/>
</dbReference>
<organism evidence="2 3">
    <name type="scientific">Liquorilactobacillus satsumensis DSM 16230 = JCM 12392</name>
    <dbReference type="NCBI Taxonomy" id="1423801"/>
    <lineage>
        <taxon>Bacteria</taxon>
        <taxon>Bacillati</taxon>
        <taxon>Bacillota</taxon>
        <taxon>Bacilli</taxon>
        <taxon>Lactobacillales</taxon>
        <taxon>Lactobacillaceae</taxon>
        <taxon>Liquorilactobacillus</taxon>
    </lineage>
</organism>
<accession>A0A0R1V0K9</accession>
<dbReference type="STRING" id="1423801.FD50_GL000416"/>
<evidence type="ECO:0000313" key="2">
    <source>
        <dbReference type="EMBL" id="KRL99136.1"/>
    </source>
</evidence>
<sequence>MMQMILFKMKQQFYLIAADTVEEVIDTVRITKVPLAPHWIKGLINLRGSVLTVTGLAELLEIEAPAENMNILIMKNQEERKGLLIEEVIKVVDVTPEDIQLGDASKGKYYAGMVAVKDDVANIVDVKQLIF</sequence>
<comment type="caution">
    <text evidence="2">The sequence shown here is derived from an EMBL/GenBank/DDBJ whole genome shotgun (WGS) entry which is preliminary data.</text>
</comment>
<keyword evidence="3" id="KW-1185">Reference proteome</keyword>
<dbReference type="SMART" id="SM00260">
    <property type="entry name" value="CheW"/>
    <property type="match status" value="1"/>
</dbReference>